<protein>
    <submittedName>
        <fullName evidence="1">DNA repair protein RecO</fullName>
    </submittedName>
</protein>
<gene>
    <name evidence="1" type="primary">recO_14</name>
    <name evidence="1" type="ORF">GALL_492410</name>
</gene>
<evidence type="ECO:0000313" key="1">
    <source>
        <dbReference type="EMBL" id="OIQ69159.1"/>
    </source>
</evidence>
<dbReference type="EMBL" id="MLJW01004882">
    <property type="protein sequence ID" value="OIQ69159.1"/>
    <property type="molecule type" value="Genomic_DNA"/>
</dbReference>
<dbReference type="AlphaFoldDB" id="A0A1J5PN21"/>
<dbReference type="SUPFAM" id="SSF57863">
    <property type="entry name" value="ArfGap/RecO-like zinc finger"/>
    <property type="match status" value="1"/>
</dbReference>
<dbReference type="Pfam" id="PF02565">
    <property type="entry name" value="RecO_C"/>
    <property type="match status" value="1"/>
</dbReference>
<proteinExistence type="predicted"/>
<organism evidence="1">
    <name type="scientific">mine drainage metagenome</name>
    <dbReference type="NCBI Taxonomy" id="410659"/>
    <lineage>
        <taxon>unclassified sequences</taxon>
        <taxon>metagenomes</taxon>
        <taxon>ecological metagenomes</taxon>
    </lineage>
</organism>
<accession>A0A1J5PN21</accession>
<dbReference type="Gene3D" id="1.20.1440.120">
    <property type="entry name" value="Recombination protein O, C-terminal domain"/>
    <property type="match status" value="1"/>
</dbReference>
<name>A0A1J5PN21_9ZZZZ</name>
<dbReference type="InterPro" id="IPR037278">
    <property type="entry name" value="ARFGAP/RecO"/>
</dbReference>
<dbReference type="GO" id="GO:0006310">
    <property type="term" value="P:DNA recombination"/>
    <property type="evidence" value="ECO:0007669"/>
    <property type="project" value="InterPro"/>
</dbReference>
<sequence length="124" mass="13555">MLDALGADADWPLMYLRWEMMLLEEIGFGLDLTTCAVTGSREDLAYVSPRSGRAVSRNAAGEWADRLLPLPLCLMGQGGASAGEVADGLRLTGHFLNAWLAPQLGHRPLPEARRRLVELLARAR</sequence>
<reference evidence="1" key="1">
    <citation type="submission" date="2016-10" db="EMBL/GenBank/DDBJ databases">
        <title>Sequence of Gallionella enrichment culture.</title>
        <authorList>
            <person name="Poehlein A."/>
            <person name="Muehling M."/>
            <person name="Daniel R."/>
        </authorList>
    </citation>
    <scope>NUCLEOTIDE SEQUENCE</scope>
</reference>
<dbReference type="InterPro" id="IPR042242">
    <property type="entry name" value="RecO_C"/>
</dbReference>
<dbReference type="InterPro" id="IPR003717">
    <property type="entry name" value="RecO"/>
</dbReference>
<comment type="caution">
    <text evidence="1">The sequence shown here is derived from an EMBL/GenBank/DDBJ whole genome shotgun (WGS) entry which is preliminary data.</text>
</comment>
<dbReference type="GO" id="GO:0006281">
    <property type="term" value="P:DNA repair"/>
    <property type="evidence" value="ECO:0007669"/>
    <property type="project" value="InterPro"/>
</dbReference>